<dbReference type="RefSeq" id="WP_276095816.1">
    <property type="nucleotide sequence ID" value="NZ_JARJBC010000020.1"/>
</dbReference>
<reference evidence="2 3" key="1">
    <citation type="submission" date="2023-03" db="EMBL/GenBank/DDBJ databases">
        <title>Draft genome sequence of Streptomyces sp. RB6PN23 isolated from peat swamp forest in Thailand.</title>
        <authorList>
            <person name="Klaysubun C."/>
            <person name="Duangmal K."/>
        </authorList>
    </citation>
    <scope>NUCLEOTIDE SEQUENCE [LARGE SCALE GENOMIC DNA]</scope>
    <source>
        <strain evidence="2 3">RB6PN23</strain>
    </source>
</reference>
<keyword evidence="1" id="KW-0472">Membrane</keyword>
<evidence type="ECO:0000313" key="2">
    <source>
        <dbReference type="EMBL" id="MDF3292791.1"/>
    </source>
</evidence>
<gene>
    <name evidence="2" type="ORF">P3G67_26930</name>
</gene>
<evidence type="ECO:0000313" key="3">
    <source>
        <dbReference type="Proteomes" id="UP001216579"/>
    </source>
</evidence>
<proteinExistence type="predicted"/>
<feature type="transmembrane region" description="Helical" evidence="1">
    <location>
        <begin position="42"/>
        <end position="63"/>
    </location>
</feature>
<comment type="caution">
    <text evidence="2">The sequence shown here is derived from an EMBL/GenBank/DDBJ whole genome shotgun (WGS) entry which is preliminary data.</text>
</comment>
<evidence type="ECO:0000256" key="1">
    <source>
        <dbReference type="SAM" id="Phobius"/>
    </source>
</evidence>
<feature type="transmembrane region" description="Helical" evidence="1">
    <location>
        <begin position="69"/>
        <end position="88"/>
    </location>
</feature>
<keyword evidence="1" id="KW-0812">Transmembrane</keyword>
<organism evidence="2 3">
    <name type="scientific">Streptomyces silvisoli</name>
    <dbReference type="NCBI Taxonomy" id="3034235"/>
    <lineage>
        <taxon>Bacteria</taxon>
        <taxon>Bacillati</taxon>
        <taxon>Actinomycetota</taxon>
        <taxon>Actinomycetes</taxon>
        <taxon>Kitasatosporales</taxon>
        <taxon>Streptomycetaceae</taxon>
        <taxon>Streptomyces</taxon>
    </lineage>
</organism>
<dbReference type="Proteomes" id="UP001216579">
    <property type="component" value="Unassembled WGS sequence"/>
</dbReference>
<evidence type="ECO:0008006" key="4">
    <source>
        <dbReference type="Google" id="ProtNLM"/>
    </source>
</evidence>
<accession>A0ABT5ZT15</accession>
<protein>
    <recommendedName>
        <fullName evidence="4">SpdD protein</fullName>
    </recommendedName>
</protein>
<sequence length="94" mass="9391">MLLRPTYPALPEPRTHTTTAVVHGHESACPCAHIPAPPTRGIAPVVGLGVGAVAAVVLVGIVLTALVTAVAVGAVSVAVAAVVLRSLLGTPRHR</sequence>
<name>A0ABT5ZT15_9ACTN</name>
<keyword evidence="3" id="KW-1185">Reference proteome</keyword>
<dbReference type="EMBL" id="JARJBC010000020">
    <property type="protein sequence ID" value="MDF3292791.1"/>
    <property type="molecule type" value="Genomic_DNA"/>
</dbReference>
<keyword evidence="1" id="KW-1133">Transmembrane helix</keyword>